<evidence type="ECO:0000313" key="2">
    <source>
        <dbReference type="Proteomes" id="UP000002698"/>
    </source>
</evidence>
<name>A0A1U7EU47_NATPD</name>
<reference evidence="1 2" key="1">
    <citation type="journal article" date="2005" name="Genome Res.">
        <title>Living with two extremes: conclusions from the genome sequence of Natronomonas pharaonis.</title>
        <authorList>
            <person name="Falb M."/>
            <person name="Pfeiffer F."/>
            <person name="Palm P."/>
            <person name="Rodewald K."/>
            <person name="Hickmann V."/>
            <person name="Tittor J."/>
            <person name="Oesterhelt D."/>
        </authorList>
    </citation>
    <scope>NUCLEOTIDE SEQUENCE [LARGE SCALE GENOMIC DNA]</scope>
    <source>
        <strain evidence="2">ATCC 35678 / DSM 2160 / CIP 103997 / JCM 8858 / NBRC 14720 / NCIMB 2260 / Gabara</strain>
    </source>
</reference>
<organism evidence="1 2">
    <name type="scientific">Natronomonas pharaonis (strain ATCC 35678 / DSM 2160 / CIP 103997 / JCM 8858 / NBRC 14720 / NCIMB 2260 / Gabara)</name>
    <name type="common">Halobacterium pharaonis</name>
    <dbReference type="NCBI Taxonomy" id="348780"/>
    <lineage>
        <taxon>Archaea</taxon>
        <taxon>Methanobacteriati</taxon>
        <taxon>Methanobacteriota</taxon>
        <taxon>Stenosarchaea group</taxon>
        <taxon>Halobacteria</taxon>
        <taxon>Halobacteriales</taxon>
        <taxon>Natronomonadaceae</taxon>
        <taxon>Natronomonas</taxon>
    </lineage>
</organism>
<dbReference type="EMBL" id="CR936257">
    <property type="protein sequence ID" value="CAI48475.1"/>
    <property type="molecule type" value="Genomic_DNA"/>
</dbReference>
<gene>
    <name evidence="1" type="ordered locus">NP_0768A</name>
</gene>
<protein>
    <submittedName>
        <fullName evidence="1">Uncharacterized protein</fullName>
    </submittedName>
</protein>
<proteinExistence type="predicted"/>
<accession>A0A1U7EU47</accession>
<dbReference type="Proteomes" id="UP000002698">
    <property type="component" value="Chromosome"/>
</dbReference>
<sequence>MLLPLGDPVSDMQQGPPPAVTDRWETLREDATATAAEYDADGWTVHRVETGEVTPLSGTPFGLDVLVPGDDFERASELVEAASFDTSHVYRAEERGVRFLIIVVEASDDEVAVVVPAYLSASDTEALAERAREEGVMYTHLRPLSDEARVTFSHEDPELFF</sequence>
<dbReference type="Pfam" id="PF24373">
    <property type="entry name" value="DUF7529"/>
    <property type="match status" value="1"/>
</dbReference>
<dbReference type="HOGENOM" id="CLU_092285_1_0_2"/>
<keyword evidence="2" id="KW-1185">Reference proteome</keyword>
<dbReference type="AlphaFoldDB" id="A0A1U7EU47"/>
<dbReference type="InterPro" id="IPR055951">
    <property type="entry name" value="DUF7529"/>
</dbReference>
<dbReference type="STRING" id="348780.NP_0768A"/>
<dbReference type="EnsemblBacteria" id="CAI48475">
    <property type="protein sequence ID" value="CAI48475"/>
    <property type="gene ID" value="NP_0768A"/>
</dbReference>
<dbReference type="eggNOG" id="arCOG02977">
    <property type="taxonomic scope" value="Archaea"/>
</dbReference>
<evidence type="ECO:0000313" key="1">
    <source>
        <dbReference type="EMBL" id="CAI48475.1"/>
    </source>
</evidence>
<dbReference type="KEGG" id="nph:NP_0768A"/>